<feature type="binding site" evidence="5">
    <location>
        <position position="166"/>
    </location>
    <ligand>
        <name>AMP</name>
        <dbReference type="ChEBI" id="CHEBI:456215"/>
    </ligand>
</feature>
<dbReference type="SUPFAM" id="SSF52540">
    <property type="entry name" value="P-loop containing nucleoside triphosphate hydrolases"/>
    <property type="match status" value="1"/>
</dbReference>
<dbReference type="HAMAP" id="MF_00235">
    <property type="entry name" value="Adenylate_kinase_Adk"/>
    <property type="match status" value="1"/>
</dbReference>
<evidence type="ECO:0000256" key="2">
    <source>
        <dbReference type="ARBA" id="ARBA00022727"/>
    </source>
</evidence>
<dbReference type="NCBIfam" id="TIGR01351">
    <property type="entry name" value="adk"/>
    <property type="match status" value="1"/>
</dbReference>
<dbReference type="GO" id="GO:0008270">
    <property type="term" value="F:zinc ion binding"/>
    <property type="evidence" value="ECO:0007669"/>
    <property type="project" value="UniProtKB-UniRule"/>
</dbReference>
<comment type="subunit">
    <text evidence="5 7">Monomer.</text>
</comment>
<dbReference type="GO" id="GO:0005737">
    <property type="term" value="C:cytoplasm"/>
    <property type="evidence" value="ECO:0007669"/>
    <property type="project" value="UniProtKB-SubCell"/>
</dbReference>
<keyword evidence="5" id="KW-0963">Cytoplasm</keyword>
<dbReference type="GO" id="GO:0004017">
    <property type="term" value="F:AMP kinase activity"/>
    <property type="evidence" value="ECO:0007669"/>
    <property type="project" value="UniProtKB-UniRule"/>
</dbReference>
<comment type="function">
    <text evidence="5">Catalyzes the reversible transfer of the terminal phosphate group between ATP and AMP. Plays an important role in cellular energy homeostasis and in adenine nucleotide metabolism.</text>
</comment>
<feature type="binding site" evidence="5">
    <location>
        <position position="155"/>
    </location>
    <ligand>
        <name>AMP</name>
        <dbReference type="ChEBI" id="CHEBI:456215"/>
    </ligand>
</feature>
<sequence length="214" mass="23643">MKAVIFGPQGCGKGTQGELLADRFDVPLVGAGDLFRAEIARGTQLGKLAEESVSNGKLAPDELVNGIMSRQLKTLDLSHGFILDGYPRDVDQAVFLQRILPLNVAVCIKISDATAVKRLLSRRQCPACKTVYSLTDAPPMKPGRCSLCGTKLVKRTDDTDNTIRERLATYHFMTEPLTRYYRERGILLMLNGEQPIPYVFDDLIKKLAKLGFVA</sequence>
<dbReference type="PROSITE" id="PS00113">
    <property type="entry name" value="ADENYLATE_KINASE"/>
    <property type="match status" value="1"/>
</dbReference>
<dbReference type="InterPro" id="IPR006259">
    <property type="entry name" value="Adenyl_kin_sub"/>
</dbReference>
<dbReference type="GO" id="GO:0044209">
    <property type="term" value="P:AMP salvage"/>
    <property type="evidence" value="ECO:0007669"/>
    <property type="project" value="UniProtKB-UniRule"/>
</dbReference>
<evidence type="ECO:0000256" key="4">
    <source>
        <dbReference type="ARBA" id="ARBA00022777"/>
    </source>
</evidence>
<dbReference type="EMBL" id="MGEH01000015">
    <property type="protein sequence ID" value="OGL79249.1"/>
    <property type="molecule type" value="Genomic_DNA"/>
</dbReference>
<dbReference type="Gene3D" id="3.40.50.300">
    <property type="entry name" value="P-loop containing nucleotide triphosphate hydrolases"/>
    <property type="match status" value="1"/>
</dbReference>
<feature type="binding site" evidence="5">
    <location>
        <position position="125"/>
    </location>
    <ligand>
        <name>Zn(2+)</name>
        <dbReference type="ChEBI" id="CHEBI:29105"/>
        <note>structural</note>
    </ligand>
</feature>
<dbReference type="InterPro" id="IPR036193">
    <property type="entry name" value="ADK_active_lid_dom_sf"/>
</dbReference>
<evidence type="ECO:0000256" key="3">
    <source>
        <dbReference type="ARBA" id="ARBA00022741"/>
    </source>
</evidence>
<comment type="subcellular location">
    <subcellularLocation>
        <location evidence="5 7">Cytoplasm</location>
    </subcellularLocation>
</comment>
<feature type="binding site" evidence="5">
    <location>
        <position position="145"/>
    </location>
    <ligand>
        <name>Zn(2+)</name>
        <dbReference type="ChEBI" id="CHEBI:29105"/>
        <note>structural</note>
    </ligand>
</feature>
<comment type="similarity">
    <text evidence="5 6">Belongs to the adenylate kinase family.</text>
</comment>
<comment type="caution">
    <text evidence="9">The sequence shown here is derived from an EMBL/GenBank/DDBJ whole genome shotgun (WGS) entry which is preliminary data.</text>
</comment>
<comment type="domain">
    <text evidence="5">Consists of three domains, a large central CORE domain and two small peripheral domains, NMPbind and LID, which undergo movements during catalysis. The LID domain closes over the site of phosphoryl transfer upon ATP binding. Assembling and dissambling the active center during each catalytic cycle provides an effective means to prevent ATP hydrolysis. Some bacteria have evolved a zinc-coordinating structure that stabilizes the LID domain.</text>
</comment>
<keyword evidence="1 5" id="KW-0808">Transferase</keyword>
<feature type="binding site" evidence="5">
    <location>
        <begin position="10"/>
        <end position="15"/>
    </location>
    <ligand>
        <name>ATP</name>
        <dbReference type="ChEBI" id="CHEBI:30616"/>
    </ligand>
</feature>
<evidence type="ECO:0000256" key="7">
    <source>
        <dbReference type="RuleBase" id="RU003331"/>
    </source>
</evidence>
<feature type="binding site" evidence="5">
    <location>
        <position position="128"/>
    </location>
    <ligand>
        <name>Zn(2+)</name>
        <dbReference type="ChEBI" id="CHEBI:29105"/>
        <note>structural</note>
    </ligand>
</feature>
<feature type="binding site" evidence="5">
    <location>
        <begin position="85"/>
        <end position="88"/>
    </location>
    <ligand>
        <name>AMP</name>
        <dbReference type="ChEBI" id="CHEBI:456215"/>
    </ligand>
</feature>
<comment type="catalytic activity">
    <reaction evidence="5 7">
        <text>AMP + ATP = 2 ADP</text>
        <dbReference type="Rhea" id="RHEA:12973"/>
        <dbReference type="ChEBI" id="CHEBI:30616"/>
        <dbReference type="ChEBI" id="CHEBI:456215"/>
        <dbReference type="ChEBI" id="CHEBI:456216"/>
        <dbReference type="EC" id="2.7.4.3"/>
    </reaction>
</comment>
<keyword evidence="5" id="KW-0862">Zinc</keyword>
<keyword evidence="2 5" id="KW-0545">Nucleotide biosynthesis</keyword>
<keyword evidence="5" id="KW-0479">Metal-binding</keyword>
<gene>
    <name evidence="5" type="primary">adk</name>
    <name evidence="9" type="ORF">A3E39_00455</name>
</gene>
<keyword evidence="5 7" id="KW-0067">ATP-binding</keyword>
<feature type="domain" description="Adenylate kinase active site lid" evidence="8">
    <location>
        <begin position="122"/>
        <end position="157"/>
    </location>
</feature>
<dbReference type="InterPro" id="IPR033690">
    <property type="entry name" value="Adenylat_kinase_CS"/>
</dbReference>
<protein>
    <recommendedName>
        <fullName evidence="5 7">Adenylate kinase</fullName>
        <shortName evidence="5">AK</shortName>
        <ecNumber evidence="5 7">2.7.4.3</ecNumber>
    </recommendedName>
    <alternativeName>
        <fullName evidence="5">ATP-AMP transphosphorylase</fullName>
    </alternativeName>
    <alternativeName>
        <fullName evidence="5">ATP:AMP phosphotransferase</fullName>
    </alternativeName>
    <alternativeName>
        <fullName evidence="5">Adenylate monophosphate kinase</fullName>
    </alternativeName>
</protein>
<dbReference type="CDD" id="cd01428">
    <property type="entry name" value="ADK"/>
    <property type="match status" value="1"/>
</dbReference>
<feature type="binding site" evidence="5">
    <location>
        <begin position="131"/>
        <end position="132"/>
    </location>
    <ligand>
        <name>ATP</name>
        <dbReference type="ChEBI" id="CHEBI:30616"/>
    </ligand>
</feature>
<dbReference type="PRINTS" id="PR00094">
    <property type="entry name" value="ADENYLTKNASE"/>
</dbReference>
<keyword evidence="4 5" id="KW-0418">Kinase</keyword>
<dbReference type="GO" id="GO:0005524">
    <property type="term" value="F:ATP binding"/>
    <property type="evidence" value="ECO:0007669"/>
    <property type="project" value="UniProtKB-UniRule"/>
</dbReference>
<comment type="pathway">
    <text evidence="5">Purine metabolism; AMP biosynthesis via salvage pathway; AMP from ADP: step 1/1.</text>
</comment>
<feature type="binding site" evidence="5">
    <location>
        <position position="122"/>
    </location>
    <ligand>
        <name>ATP</name>
        <dbReference type="ChEBI" id="CHEBI:30616"/>
    </ligand>
</feature>
<name>A0A1F7ULV2_9BACT</name>
<feature type="binding site" evidence="5">
    <location>
        <position position="92"/>
    </location>
    <ligand>
        <name>AMP</name>
        <dbReference type="ChEBI" id="CHEBI:456215"/>
    </ligand>
</feature>
<feature type="binding site" evidence="5">
    <location>
        <position position="36"/>
    </location>
    <ligand>
        <name>AMP</name>
        <dbReference type="ChEBI" id="CHEBI:456215"/>
    </ligand>
</feature>
<dbReference type="SUPFAM" id="SSF57774">
    <property type="entry name" value="Microbial and mitochondrial ADK, insert 'zinc finger' domain"/>
    <property type="match status" value="1"/>
</dbReference>
<dbReference type="STRING" id="1802399.A3E39_00455"/>
<dbReference type="PANTHER" id="PTHR23359">
    <property type="entry name" value="NUCLEOTIDE KINASE"/>
    <property type="match status" value="1"/>
</dbReference>
<dbReference type="EC" id="2.7.4.3" evidence="5 7"/>
<dbReference type="UniPathway" id="UPA00588">
    <property type="reaction ID" value="UER00649"/>
</dbReference>
<dbReference type="InterPro" id="IPR007862">
    <property type="entry name" value="Adenylate_kinase_lid-dom"/>
</dbReference>
<dbReference type="InterPro" id="IPR000850">
    <property type="entry name" value="Adenylat/UMP-CMP_kin"/>
</dbReference>
<accession>A0A1F7ULV2</accession>
<reference evidence="9 10" key="1">
    <citation type="journal article" date="2016" name="Nat. Commun.">
        <title>Thousands of microbial genomes shed light on interconnected biogeochemical processes in an aquifer system.</title>
        <authorList>
            <person name="Anantharaman K."/>
            <person name="Brown C.T."/>
            <person name="Hug L.A."/>
            <person name="Sharon I."/>
            <person name="Castelle C.J."/>
            <person name="Probst A.J."/>
            <person name="Thomas B.C."/>
            <person name="Singh A."/>
            <person name="Wilkins M.J."/>
            <person name="Karaoz U."/>
            <person name="Brodie E.L."/>
            <person name="Williams K.H."/>
            <person name="Hubbard S.S."/>
            <person name="Banfield J.F."/>
        </authorList>
    </citation>
    <scope>NUCLEOTIDE SEQUENCE [LARGE SCALE GENOMIC DNA]</scope>
</reference>
<evidence type="ECO:0000256" key="5">
    <source>
        <dbReference type="HAMAP-Rule" id="MF_00235"/>
    </source>
</evidence>
<organism evidence="9 10">
    <name type="scientific">Candidatus Uhrbacteria bacterium RIFCSPHIGHO2_12_FULL_60_25</name>
    <dbReference type="NCBI Taxonomy" id="1802399"/>
    <lineage>
        <taxon>Bacteria</taxon>
        <taxon>Candidatus Uhriibacteriota</taxon>
    </lineage>
</organism>
<comment type="caution">
    <text evidence="5">Lacks conserved residue(s) required for the propagation of feature annotation.</text>
</comment>
<dbReference type="AlphaFoldDB" id="A0A1F7ULV2"/>
<keyword evidence="3 5" id="KW-0547">Nucleotide-binding</keyword>
<evidence type="ECO:0000256" key="1">
    <source>
        <dbReference type="ARBA" id="ARBA00022679"/>
    </source>
</evidence>
<dbReference type="Proteomes" id="UP000176603">
    <property type="component" value="Unassembled WGS sequence"/>
</dbReference>
<evidence type="ECO:0000259" key="8">
    <source>
        <dbReference type="Pfam" id="PF05191"/>
    </source>
</evidence>
<evidence type="ECO:0000313" key="9">
    <source>
        <dbReference type="EMBL" id="OGL79249.1"/>
    </source>
</evidence>
<evidence type="ECO:0000313" key="10">
    <source>
        <dbReference type="Proteomes" id="UP000176603"/>
    </source>
</evidence>
<dbReference type="InterPro" id="IPR027417">
    <property type="entry name" value="P-loop_NTPase"/>
</dbReference>
<feature type="region of interest" description="LID" evidence="5">
    <location>
        <begin position="121"/>
        <end position="158"/>
    </location>
</feature>
<proteinExistence type="inferred from homology"/>
<evidence type="ECO:0000256" key="6">
    <source>
        <dbReference type="RuleBase" id="RU003330"/>
    </source>
</evidence>
<dbReference type="Pfam" id="PF05191">
    <property type="entry name" value="ADK_lid"/>
    <property type="match status" value="1"/>
</dbReference>
<feature type="binding site" evidence="5">
    <location>
        <position position="194"/>
    </location>
    <ligand>
        <name>ATP</name>
        <dbReference type="ChEBI" id="CHEBI:30616"/>
    </ligand>
</feature>
<dbReference type="Pfam" id="PF00406">
    <property type="entry name" value="ADK"/>
    <property type="match status" value="1"/>
</dbReference>
<feature type="binding site" evidence="5">
    <location>
        <position position="148"/>
    </location>
    <ligand>
        <name>Zn(2+)</name>
        <dbReference type="ChEBI" id="CHEBI:29105"/>
        <note>structural</note>
    </ligand>
</feature>
<feature type="region of interest" description="NMP" evidence="5">
    <location>
        <begin position="30"/>
        <end position="59"/>
    </location>
</feature>